<dbReference type="SUPFAM" id="SSF52266">
    <property type="entry name" value="SGNH hydrolase"/>
    <property type="match status" value="1"/>
</dbReference>
<dbReference type="RefSeq" id="WP_129403240.1">
    <property type="nucleotide sequence ID" value="NZ_SBKP01000002.1"/>
</dbReference>
<dbReference type="PANTHER" id="PTHR30383:SF24">
    <property type="entry name" value="THIOESTERASE 1_PROTEASE 1_LYSOPHOSPHOLIPASE L1"/>
    <property type="match status" value="1"/>
</dbReference>
<dbReference type="Proteomes" id="UP000290958">
    <property type="component" value="Unassembled WGS sequence"/>
</dbReference>
<proteinExistence type="predicted"/>
<dbReference type="AlphaFoldDB" id="A0A4Q1KM33"/>
<name>A0A4Q1KM33_9SPHN</name>
<dbReference type="OrthoDB" id="9786188at2"/>
<keyword evidence="5" id="KW-1185">Reference proteome</keyword>
<dbReference type="PROSITE" id="PS51257">
    <property type="entry name" value="PROKAR_LIPOPROTEIN"/>
    <property type="match status" value="1"/>
</dbReference>
<organism evidence="4 5">
    <name type="scientific">Sphingobium fluviale</name>
    <dbReference type="NCBI Taxonomy" id="2506423"/>
    <lineage>
        <taxon>Bacteria</taxon>
        <taxon>Pseudomonadati</taxon>
        <taxon>Pseudomonadota</taxon>
        <taxon>Alphaproteobacteria</taxon>
        <taxon>Sphingomonadales</taxon>
        <taxon>Sphingomonadaceae</taxon>
        <taxon>Sphingobium</taxon>
    </lineage>
</organism>
<dbReference type="PROSITE" id="PS01098">
    <property type="entry name" value="LIPASE_GDSL_SER"/>
    <property type="match status" value="1"/>
</dbReference>
<gene>
    <name evidence="4" type="ORF">EQG66_04045</name>
</gene>
<dbReference type="GO" id="GO:0004622">
    <property type="term" value="F:phosphatidylcholine lysophospholipase activity"/>
    <property type="evidence" value="ECO:0007669"/>
    <property type="project" value="TreeGrafter"/>
</dbReference>
<reference evidence="5" key="1">
    <citation type="submission" date="2019-01" db="EMBL/GenBank/DDBJ databases">
        <title>Cytophagaceae bacterium strain CAR-16.</title>
        <authorList>
            <person name="Chen W.-M."/>
        </authorList>
    </citation>
    <scope>NUCLEOTIDE SEQUENCE [LARGE SCALE GENOMIC DNA]</scope>
    <source>
        <strain evidence="5">CHR27</strain>
    </source>
</reference>
<feature type="domain" description="SGNH hydrolase-type esterase" evidence="3">
    <location>
        <begin position="65"/>
        <end position="226"/>
    </location>
</feature>
<evidence type="ECO:0000313" key="5">
    <source>
        <dbReference type="Proteomes" id="UP000290958"/>
    </source>
</evidence>
<feature type="chain" id="PRO_5020458514" evidence="2">
    <location>
        <begin position="25"/>
        <end position="244"/>
    </location>
</feature>
<comment type="caution">
    <text evidence="4">The sequence shown here is derived from an EMBL/GenBank/DDBJ whole genome shotgun (WGS) entry which is preliminary data.</text>
</comment>
<evidence type="ECO:0000259" key="3">
    <source>
        <dbReference type="Pfam" id="PF13472"/>
    </source>
</evidence>
<dbReference type="InterPro" id="IPR036514">
    <property type="entry name" value="SGNH_hydro_sf"/>
</dbReference>
<evidence type="ECO:0000256" key="1">
    <source>
        <dbReference type="SAM" id="MobiDB-lite"/>
    </source>
</evidence>
<dbReference type="Gene3D" id="3.40.50.1110">
    <property type="entry name" value="SGNH hydrolase"/>
    <property type="match status" value="1"/>
</dbReference>
<feature type="region of interest" description="Disordered" evidence="1">
    <location>
        <begin position="32"/>
        <end position="51"/>
    </location>
</feature>
<dbReference type="InterPro" id="IPR051532">
    <property type="entry name" value="Ester_Hydrolysis_Enzymes"/>
</dbReference>
<keyword evidence="2" id="KW-0732">Signal</keyword>
<dbReference type="EMBL" id="SBKP01000002">
    <property type="protein sequence ID" value="RXR30490.1"/>
    <property type="molecule type" value="Genomic_DNA"/>
</dbReference>
<dbReference type="GO" id="GO:0006629">
    <property type="term" value="P:lipid metabolic process"/>
    <property type="evidence" value="ECO:0007669"/>
    <property type="project" value="InterPro"/>
</dbReference>
<accession>A0A4Q1KM33</accession>
<sequence length="244" mass="25628">MKNEAMKTLFSYGVLIALVQLVTACTPADNTNNSADPATEHAQAASGNRGEALQKTDKNGALVVAFGDSLFAGYQLGREEGFAPALERGLKADGTVAHVFNAAVSGDTSAAGLRRLGFVLDGLSRKPDLVIVGFGGNDMLRGLSPQETRENLTAILDELKRRNIPAMLAGMVAAPNMGSDYAKAFNPIYPDLARTYGVPLYPFILNGVIGNDALLLPDGIHPNPQGVEQIIGGIAPLVARALEN</sequence>
<feature type="signal peptide" evidence="2">
    <location>
        <begin position="1"/>
        <end position="24"/>
    </location>
</feature>
<evidence type="ECO:0000256" key="2">
    <source>
        <dbReference type="SAM" id="SignalP"/>
    </source>
</evidence>
<dbReference type="PANTHER" id="PTHR30383">
    <property type="entry name" value="THIOESTERASE 1/PROTEASE 1/LYSOPHOSPHOLIPASE L1"/>
    <property type="match status" value="1"/>
</dbReference>
<dbReference type="CDD" id="cd01822">
    <property type="entry name" value="Lysophospholipase_L1_like"/>
    <property type="match status" value="1"/>
</dbReference>
<dbReference type="Pfam" id="PF13472">
    <property type="entry name" value="Lipase_GDSL_2"/>
    <property type="match status" value="1"/>
</dbReference>
<dbReference type="InterPro" id="IPR008265">
    <property type="entry name" value="Lipase_GDSL_AS"/>
</dbReference>
<dbReference type="InterPro" id="IPR013830">
    <property type="entry name" value="SGNH_hydro"/>
</dbReference>
<protein>
    <submittedName>
        <fullName evidence="4">Arylesterase</fullName>
    </submittedName>
</protein>
<evidence type="ECO:0000313" key="4">
    <source>
        <dbReference type="EMBL" id="RXR30490.1"/>
    </source>
</evidence>